<dbReference type="OrthoDB" id="489604at2"/>
<accession>A0A3S5K2P8</accession>
<keyword evidence="2" id="KW-1185">Reference proteome</keyword>
<evidence type="ECO:0000313" key="1">
    <source>
        <dbReference type="EMBL" id="RUS92940.1"/>
    </source>
</evidence>
<name>A0A3S5K2P8_ANAVA</name>
<gene>
    <name evidence="1" type="ORF">DSM107003_46870</name>
</gene>
<organism evidence="1 2">
    <name type="scientific">Trichormus variabilis SAG 1403-4b</name>
    <dbReference type="NCBI Taxonomy" id="447716"/>
    <lineage>
        <taxon>Bacteria</taxon>
        <taxon>Bacillati</taxon>
        <taxon>Cyanobacteriota</taxon>
        <taxon>Cyanophyceae</taxon>
        <taxon>Nostocales</taxon>
        <taxon>Nostocaceae</taxon>
        <taxon>Trichormus</taxon>
    </lineage>
</organism>
<reference evidence="1 2" key="1">
    <citation type="journal article" date="2019" name="Genome Biol. Evol.">
        <title>Day and night: Metabolic profiles and evolutionary relationships of six axenic non-marine cyanobacteria.</title>
        <authorList>
            <person name="Will S.E."/>
            <person name="Henke P."/>
            <person name="Boedeker C."/>
            <person name="Huang S."/>
            <person name="Brinkmann H."/>
            <person name="Rohde M."/>
            <person name="Jarek M."/>
            <person name="Friedl T."/>
            <person name="Seufert S."/>
            <person name="Schumacher M."/>
            <person name="Overmann J."/>
            <person name="Neumann-Schaal M."/>
            <person name="Petersen J."/>
        </authorList>
    </citation>
    <scope>NUCLEOTIDE SEQUENCE [LARGE SCALE GENOMIC DNA]</scope>
    <source>
        <strain evidence="1 2">SAG 1403-4b</strain>
    </source>
</reference>
<proteinExistence type="predicted"/>
<protein>
    <submittedName>
        <fullName evidence="1">Uncharacterized protein</fullName>
    </submittedName>
</protein>
<evidence type="ECO:0000313" key="2">
    <source>
        <dbReference type="Proteomes" id="UP000276103"/>
    </source>
</evidence>
<comment type="caution">
    <text evidence="1">The sequence shown here is derived from an EMBL/GenBank/DDBJ whole genome shotgun (WGS) entry which is preliminary data.</text>
</comment>
<dbReference type="Proteomes" id="UP000276103">
    <property type="component" value="Unassembled WGS sequence"/>
</dbReference>
<dbReference type="RefSeq" id="WP_127056481.1">
    <property type="nucleotide sequence ID" value="NZ_RSCM01000022.1"/>
</dbReference>
<dbReference type="AlphaFoldDB" id="A0A3S5K2P8"/>
<sequence>MKEYRCTRNALYAHDCTGKYDLRERQGHYIWAVNEEAAWQKMAQRYPEETKAGFTVQEWESFDVKIVEVKRDENGNIIDGNPELDG</sequence>
<dbReference type="EMBL" id="RSCM01000022">
    <property type="protein sequence ID" value="RUS92940.1"/>
    <property type="molecule type" value="Genomic_DNA"/>
</dbReference>